<accession>A0A8D3BWK2</accession>
<name>A0A8D3BWK2_SCOMX</name>
<sequence length="100" mass="10620">AVTQGLIDHCGGSSFINRAHPSASPGSHWRGRGKRGSQAEMSPGTVKRWRGCRSGTRGAGPDTADQSKGEPTALNGPEQGERPSLAFPCWPFMSELSNKQ</sequence>
<feature type="region of interest" description="Disordered" evidence="1">
    <location>
        <begin position="1"/>
        <end position="88"/>
    </location>
</feature>
<reference evidence="2" key="2">
    <citation type="submission" date="2025-08" db="UniProtKB">
        <authorList>
            <consortium name="Ensembl"/>
        </authorList>
    </citation>
    <scope>IDENTIFICATION</scope>
</reference>
<organism evidence="2 3">
    <name type="scientific">Scophthalmus maximus</name>
    <name type="common">Turbot</name>
    <name type="synonym">Psetta maxima</name>
    <dbReference type="NCBI Taxonomy" id="52904"/>
    <lineage>
        <taxon>Eukaryota</taxon>
        <taxon>Metazoa</taxon>
        <taxon>Chordata</taxon>
        <taxon>Craniata</taxon>
        <taxon>Vertebrata</taxon>
        <taxon>Euteleostomi</taxon>
        <taxon>Actinopterygii</taxon>
        <taxon>Neopterygii</taxon>
        <taxon>Teleostei</taxon>
        <taxon>Neoteleostei</taxon>
        <taxon>Acanthomorphata</taxon>
        <taxon>Carangaria</taxon>
        <taxon>Pleuronectiformes</taxon>
        <taxon>Pleuronectoidei</taxon>
        <taxon>Scophthalmidae</taxon>
        <taxon>Scophthalmus</taxon>
    </lineage>
</organism>
<evidence type="ECO:0000256" key="1">
    <source>
        <dbReference type="SAM" id="MobiDB-lite"/>
    </source>
</evidence>
<dbReference type="AlphaFoldDB" id="A0A8D3BWK2"/>
<dbReference type="Ensembl" id="ENSSMAT00000065189.1">
    <property type="protein sequence ID" value="ENSSMAP00000039410.1"/>
    <property type="gene ID" value="ENSSMAG00000035984.1"/>
</dbReference>
<protein>
    <submittedName>
        <fullName evidence="2">Uncharacterized protein</fullName>
    </submittedName>
</protein>
<reference evidence="2" key="1">
    <citation type="submission" date="2023-05" db="EMBL/GenBank/DDBJ databases">
        <title>High-quality long-read genome of Scophthalmus maximus.</title>
        <authorList>
            <person name="Lien S."/>
            <person name="Martinez P."/>
        </authorList>
    </citation>
    <scope>NUCLEOTIDE SEQUENCE [LARGE SCALE GENOMIC DNA]</scope>
</reference>
<dbReference type="Proteomes" id="UP000694558">
    <property type="component" value="Chromosome 1"/>
</dbReference>
<proteinExistence type="predicted"/>
<evidence type="ECO:0000313" key="3">
    <source>
        <dbReference type="Proteomes" id="UP000694558"/>
    </source>
</evidence>
<evidence type="ECO:0000313" key="2">
    <source>
        <dbReference type="Ensembl" id="ENSSMAP00000039410.1"/>
    </source>
</evidence>